<dbReference type="AlphaFoldDB" id="A0A8X6UJW6"/>
<feature type="non-terminal residue" evidence="1">
    <location>
        <position position="1"/>
    </location>
</feature>
<proteinExistence type="predicted"/>
<protein>
    <submittedName>
        <fullName evidence="1">Uncharacterized protein</fullName>
    </submittedName>
</protein>
<name>A0A8X6UJW6_NEPPI</name>
<comment type="caution">
    <text evidence="1">The sequence shown here is derived from an EMBL/GenBank/DDBJ whole genome shotgun (WGS) entry which is preliminary data.</text>
</comment>
<dbReference type="Proteomes" id="UP000887013">
    <property type="component" value="Unassembled WGS sequence"/>
</dbReference>
<evidence type="ECO:0000313" key="1">
    <source>
        <dbReference type="EMBL" id="GFU41783.1"/>
    </source>
</evidence>
<keyword evidence="2" id="KW-1185">Reference proteome</keyword>
<accession>A0A8X6UJW6</accession>
<reference evidence="1" key="1">
    <citation type="submission" date="2020-08" db="EMBL/GenBank/DDBJ databases">
        <title>Multicomponent nature underlies the extraordinary mechanical properties of spider dragline silk.</title>
        <authorList>
            <person name="Kono N."/>
            <person name="Nakamura H."/>
            <person name="Mori M."/>
            <person name="Yoshida Y."/>
            <person name="Ohtoshi R."/>
            <person name="Malay A.D."/>
            <person name="Moran D.A.P."/>
            <person name="Tomita M."/>
            <person name="Numata K."/>
            <person name="Arakawa K."/>
        </authorList>
    </citation>
    <scope>NUCLEOTIDE SEQUENCE</scope>
</reference>
<gene>
    <name evidence="1" type="primary">NCL1_48212</name>
    <name evidence="1" type="ORF">NPIL_607241</name>
</gene>
<sequence length="175" mass="20347">DNKALYLEIPTNLAYAYLKGHLIRRAKDWFEVIGSSYVTGTETDFAQLKRALINNFLVVRNRSELEAEFYSSHQVRSQAPSNLVYKLLKIQKILNFEMMEEKLLNHIIMRLSPQMNLPAYYPYLGILVVPLRNQMNHTVPPQNQMKIIALLHNQMKTIAFPLNQVNNVLDKCNTK</sequence>
<organism evidence="1 2">
    <name type="scientific">Nephila pilipes</name>
    <name type="common">Giant wood spider</name>
    <name type="synonym">Nephila maculata</name>
    <dbReference type="NCBI Taxonomy" id="299642"/>
    <lineage>
        <taxon>Eukaryota</taxon>
        <taxon>Metazoa</taxon>
        <taxon>Ecdysozoa</taxon>
        <taxon>Arthropoda</taxon>
        <taxon>Chelicerata</taxon>
        <taxon>Arachnida</taxon>
        <taxon>Araneae</taxon>
        <taxon>Araneomorphae</taxon>
        <taxon>Entelegynae</taxon>
        <taxon>Araneoidea</taxon>
        <taxon>Nephilidae</taxon>
        <taxon>Nephila</taxon>
    </lineage>
</organism>
<evidence type="ECO:0000313" key="2">
    <source>
        <dbReference type="Proteomes" id="UP000887013"/>
    </source>
</evidence>
<dbReference type="EMBL" id="BMAW01132033">
    <property type="protein sequence ID" value="GFU41783.1"/>
    <property type="molecule type" value="Genomic_DNA"/>
</dbReference>